<evidence type="ECO:0000313" key="3">
    <source>
        <dbReference type="Proteomes" id="UP000010467"/>
    </source>
</evidence>
<dbReference type="STRING" id="937777.Deipe_1617"/>
<dbReference type="KEGG" id="dpd:Deipe_1617"/>
<sequence length="391" mass="42901">MLRRALSVLLLFLCVVGSTAQTARIRSVGELRLSDSQALLIPRDGAIAVVERRGNHVLVTSFDGVAERILDSLEVQGRILAISERRLLVQQSTTLRVVGAVTGRELAAWPAPAGPLSVSGDGQWWLVRGSQDTHLVQQRTQRRLRVRLPDCPACQARLVPDGRGSVLIALDDRAPQGQHWLVNPVSGARARLSLAAVRIVDNLLFQAGPAQEGAVTLVRAEDLSRYPALTSRARRTWGVPPAFRAAHPPGANLVLEDVLWDDVTKSYLFSGRASEPVYNVKARQWQSLISPVRLFRAVQDPAVLARILRAGPSVSQEARYTHTGTHLLEATGDRLNIYAKPAYTLRLSLALPFARTYVFADLPDGLLLATTRKDGVVRLNGGRVQFSRLTW</sequence>
<dbReference type="OrthoDB" id="9814037at2"/>
<feature type="signal peptide" evidence="1">
    <location>
        <begin position="1"/>
        <end position="20"/>
    </location>
</feature>
<dbReference type="InterPro" id="IPR011044">
    <property type="entry name" value="Quino_amine_DH_bsu"/>
</dbReference>
<protein>
    <submittedName>
        <fullName evidence="2">Uncharacterized protein</fullName>
    </submittedName>
</protein>
<proteinExistence type="predicted"/>
<name>L0A000_DEIPD</name>
<dbReference type="Proteomes" id="UP000010467">
    <property type="component" value="Chromosome"/>
</dbReference>
<evidence type="ECO:0000256" key="1">
    <source>
        <dbReference type="SAM" id="SignalP"/>
    </source>
</evidence>
<keyword evidence="1" id="KW-0732">Signal</keyword>
<gene>
    <name evidence="2" type="ordered locus">Deipe_1617</name>
</gene>
<organism evidence="2 3">
    <name type="scientific">Deinococcus peraridilitoris (strain DSM 19664 / LMG 22246 / CIP 109416 / KR-200)</name>
    <dbReference type="NCBI Taxonomy" id="937777"/>
    <lineage>
        <taxon>Bacteria</taxon>
        <taxon>Thermotogati</taxon>
        <taxon>Deinococcota</taxon>
        <taxon>Deinococci</taxon>
        <taxon>Deinococcales</taxon>
        <taxon>Deinococcaceae</taxon>
        <taxon>Deinococcus</taxon>
    </lineage>
</organism>
<dbReference type="HOGENOM" id="CLU_705400_0_0_0"/>
<dbReference type="RefSeq" id="WP_015235464.1">
    <property type="nucleotide sequence ID" value="NC_019793.1"/>
</dbReference>
<reference evidence="3" key="1">
    <citation type="submission" date="2012-03" db="EMBL/GenBank/DDBJ databases">
        <title>Complete sequence of chromosome of Deinococcus peraridilitoris DSM 19664.</title>
        <authorList>
            <person name="Lucas S."/>
            <person name="Copeland A."/>
            <person name="Lapidus A."/>
            <person name="Glavina del Rio T."/>
            <person name="Dalin E."/>
            <person name="Tice H."/>
            <person name="Bruce D."/>
            <person name="Goodwin L."/>
            <person name="Pitluck S."/>
            <person name="Peters L."/>
            <person name="Mikhailova N."/>
            <person name="Lu M."/>
            <person name="Kyrpides N."/>
            <person name="Mavromatis K."/>
            <person name="Ivanova N."/>
            <person name="Brettin T."/>
            <person name="Detter J.C."/>
            <person name="Han C."/>
            <person name="Larimer F."/>
            <person name="Land M."/>
            <person name="Hauser L."/>
            <person name="Markowitz V."/>
            <person name="Cheng J.-F."/>
            <person name="Hugenholtz P."/>
            <person name="Woyke T."/>
            <person name="Wu D."/>
            <person name="Pukall R."/>
            <person name="Steenblock K."/>
            <person name="Brambilla E."/>
            <person name="Klenk H.-P."/>
            <person name="Eisen J.A."/>
        </authorList>
    </citation>
    <scope>NUCLEOTIDE SEQUENCE [LARGE SCALE GENOMIC DNA]</scope>
    <source>
        <strain evidence="3">DSM 19664 / LMG 22246 / CIP 109416 / KR-200</strain>
    </source>
</reference>
<dbReference type="EMBL" id="CP003382">
    <property type="protein sequence ID" value="AFZ67156.1"/>
    <property type="molecule type" value="Genomic_DNA"/>
</dbReference>
<keyword evidence="3" id="KW-1185">Reference proteome</keyword>
<accession>L0A000</accession>
<dbReference type="AlphaFoldDB" id="L0A000"/>
<evidence type="ECO:0000313" key="2">
    <source>
        <dbReference type="EMBL" id="AFZ67156.1"/>
    </source>
</evidence>
<dbReference type="PATRIC" id="fig|937777.3.peg.1618"/>
<dbReference type="SUPFAM" id="SSF50969">
    <property type="entry name" value="YVTN repeat-like/Quinoprotein amine dehydrogenase"/>
    <property type="match status" value="1"/>
</dbReference>
<feature type="chain" id="PRO_5003939046" evidence="1">
    <location>
        <begin position="21"/>
        <end position="391"/>
    </location>
</feature>